<keyword evidence="6" id="KW-0598">Phosphotransferase system</keyword>
<dbReference type="InterPro" id="IPR036095">
    <property type="entry name" value="PTS_EIIB-like_sf"/>
</dbReference>
<dbReference type="Pfam" id="PF05043">
    <property type="entry name" value="Mga"/>
    <property type="match status" value="1"/>
</dbReference>
<dbReference type="InterPro" id="IPR007737">
    <property type="entry name" value="Mga_HTH"/>
</dbReference>
<evidence type="ECO:0000259" key="12">
    <source>
        <dbReference type="PROSITE" id="PS51094"/>
    </source>
</evidence>
<proteinExistence type="predicted"/>
<dbReference type="Gene3D" id="1.10.1790.10">
    <property type="entry name" value="PRD domain"/>
    <property type="match status" value="1"/>
</dbReference>
<dbReference type="InterPro" id="IPR013011">
    <property type="entry name" value="PTS_EIIB_2"/>
</dbReference>
<feature type="domain" description="PTS EIIB type-2" evidence="13">
    <location>
        <begin position="364"/>
        <end position="456"/>
    </location>
</feature>
<dbReference type="Proteomes" id="UP001589855">
    <property type="component" value="Unassembled WGS sequence"/>
</dbReference>
<evidence type="ECO:0000256" key="6">
    <source>
        <dbReference type="ARBA" id="ARBA00022683"/>
    </source>
</evidence>
<evidence type="ECO:0000313" key="15">
    <source>
        <dbReference type="EMBL" id="MFC0423692.1"/>
    </source>
</evidence>
<dbReference type="SUPFAM" id="SSF63520">
    <property type="entry name" value="PTS-regulatory domain, PRD"/>
    <property type="match status" value="1"/>
</dbReference>
<organism evidence="15 16">
    <name type="scientific">Lactiplantibacillus plajomi</name>
    <dbReference type="NCBI Taxonomy" id="1457217"/>
    <lineage>
        <taxon>Bacteria</taxon>
        <taxon>Bacillati</taxon>
        <taxon>Bacillota</taxon>
        <taxon>Bacilli</taxon>
        <taxon>Lactobacillales</taxon>
        <taxon>Lactobacillaceae</taxon>
        <taxon>Lactiplantibacillus</taxon>
    </lineage>
</organism>
<dbReference type="Pfam" id="PF00874">
    <property type="entry name" value="PRD"/>
    <property type="match status" value="1"/>
</dbReference>
<dbReference type="PROSITE" id="PS00372">
    <property type="entry name" value="PTS_EIIA_TYPE_2_HIS"/>
    <property type="match status" value="1"/>
</dbReference>
<dbReference type="EMBL" id="JBHLUK010000058">
    <property type="protein sequence ID" value="MFC0423692.1"/>
    <property type="molecule type" value="Genomic_DNA"/>
</dbReference>
<evidence type="ECO:0000313" key="16">
    <source>
        <dbReference type="Proteomes" id="UP001589855"/>
    </source>
</evidence>
<accession>A0ABV6K2K1</accession>
<keyword evidence="8" id="KW-0010">Activator</keyword>
<sequence length="653" mass="75034">MEKACRILSAAAKTHLIEYHFSNPQVKVTPITSKEWAMLMTNLTRIPVYRREERRDIVYLLCYSEFERLSVYHFQSFLNVSKGTIISDIKQLRQYLSDFKVRVDYQRQSGFYLTGNELTIRSLAQQAISRLFNQKSGQFALYDWIRINQFTSFSAMRDEIMGLISKSNMTVVPERLDEITFFLCGTVPRLSKLKIMPVSQYDVRSLRLFAEIKEFFPVNLRKDTLDKQTQEKESAYITFSLLTVADGNIESPIFDEFLEYSANIIQKMEKLMGIEFNDYRDLLLSVFNHLVPAYFRIVMDFRVINNILDNVKKEYKDIYIFTRQSLNDLSKSLNIRLSDSEVALLTVLFAGSVYNNREEYRNACRAMIVCPNGTSSSVMLQSELKQILPAINFEKIGTIREVENVGSQHYDMIFTTVELEVSELDSNKVFIVHPLMSQAEKNKLIYDVQKRVLLPELSVPSSTEVIEAIKPYVSLNPGVTLEDLYKAVNRKFNKFCAIEEDDRPMLTDLITKDTIQVTDEKLNWKEAIAFAAKPLVKQGAVEPRYVDAMIDKVEQYGPFIHIGRGIAMPHARPEDGVNKIGMSVLKVKHPILLLDQAEHEVSLFICLAAIDNTTHLRALSSLADILSDEKVLDELLNENDTNKILSILQKGDK</sequence>
<dbReference type="PROSITE" id="PS51372">
    <property type="entry name" value="PRD_2"/>
    <property type="match status" value="1"/>
</dbReference>
<evidence type="ECO:0000256" key="3">
    <source>
        <dbReference type="ARBA" id="ARBA00022490"/>
    </source>
</evidence>
<dbReference type="Gene3D" id="3.40.930.10">
    <property type="entry name" value="Mannitol-specific EII, Chain A"/>
    <property type="match status" value="1"/>
</dbReference>
<keyword evidence="7" id="KW-0418">Kinase</keyword>
<dbReference type="CDD" id="cd05568">
    <property type="entry name" value="PTS_IIB_bgl_like"/>
    <property type="match status" value="1"/>
</dbReference>
<feature type="domain" description="PRD" evidence="14">
    <location>
        <begin position="252"/>
        <end position="359"/>
    </location>
</feature>
<evidence type="ECO:0000256" key="2">
    <source>
        <dbReference type="ARBA" id="ARBA00022448"/>
    </source>
</evidence>
<dbReference type="PANTHER" id="PTHR36203:SF1">
    <property type="entry name" value="ASCORBATE-SPECIFIC PTS SYSTEM EIIA COMPONENT"/>
    <property type="match status" value="1"/>
</dbReference>
<keyword evidence="16" id="KW-1185">Reference proteome</keyword>
<dbReference type="InterPro" id="IPR003501">
    <property type="entry name" value="PTS_EIIB_2/3"/>
</dbReference>
<evidence type="ECO:0000256" key="1">
    <source>
        <dbReference type="ARBA" id="ARBA00004496"/>
    </source>
</evidence>
<evidence type="ECO:0000256" key="8">
    <source>
        <dbReference type="ARBA" id="ARBA00023159"/>
    </source>
</evidence>
<evidence type="ECO:0000256" key="9">
    <source>
        <dbReference type="ARBA" id="ARBA00037387"/>
    </source>
</evidence>
<dbReference type="InterPro" id="IPR051351">
    <property type="entry name" value="Ascorbate-PTS_EIIA_comp"/>
</dbReference>
<dbReference type="PROSITE" id="PS51099">
    <property type="entry name" value="PTS_EIIB_TYPE_2"/>
    <property type="match status" value="1"/>
</dbReference>
<evidence type="ECO:0000259" key="14">
    <source>
        <dbReference type="PROSITE" id="PS51372"/>
    </source>
</evidence>
<dbReference type="RefSeq" id="WP_137645757.1">
    <property type="nucleotide sequence ID" value="NZ_BAABRM010000024.1"/>
</dbReference>
<reference evidence="15 16" key="1">
    <citation type="submission" date="2024-09" db="EMBL/GenBank/DDBJ databases">
        <authorList>
            <person name="Sun Q."/>
            <person name="Mori K."/>
        </authorList>
    </citation>
    <scope>NUCLEOTIDE SEQUENCE [LARGE SCALE GENOMIC DNA]</scope>
    <source>
        <strain evidence="15 16">TBRC 4575</strain>
    </source>
</reference>
<evidence type="ECO:0000256" key="10">
    <source>
        <dbReference type="ARBA" id="ARBA00041175"/>
    </source>
</evidence>
<protein>
    <recommendedName>
        <fullName evidence="10">Ascorbate-specific PTS system EIIA component</fullName>
    </recommendedName>
    <alternativeName>
        <fullName evidence="11">Ascorbate-specific phosphotransferase enzyme IIA component</fullName>
    </alternativeName>
</protein>
<evidence type="ECO:0000256" key="5">
    <source>
        <dbReference type="ARBA" id="ARBA00022679"/>
    </source>
</evidence>
<dbReference type="InterPro" id="IPR016152">
    <property type="entry name" value="PTrfase/Anion_transptr"/>
</dbReference>
<dbReference type="Gene3D" id="3.40.50.2300">
    <property type="match status" value="1"/>
</dbReference>
<evidence type="ECO:0000259" key="13">
    <source>
        <dbReference type="PROSITE" id="PS51099"/>
    </source>
</evidence>
<dbReference type="PANTHER" id="PTHR36203">
    <property type="entry name" value="ASCORBATE-SPECIFIC PTS SYSTEM EIIA COMPONENT"/>
    <property type="match status" value="1"/>
</dbReference>
<dbReference type="CDD" id="cd00211">
    <property type="entry name" value="PTS_IIA_fru"/>
    <property type="match status" value="1"/>
</dbReference>
<name>A0ABV6K2K1_9LACO</name>
<evidence type="ECO:0000256" key="11">
    <source>
        <dbReference type="ARBA" id="ARBA00042072"/>
    </source>
</evidence>
<dbReference type="SUPFAM" id="SSF52794">
    <property type="entry name" value="PTS system IIB component-like"/>
    <property type="match status" value="1"/>
</dbReference>
<dbReference type="Pfam" id="PF00359">
    <property type="entry name" value="PTS_EIIA_2"/>
    <property type="match status" value="1"/>
</dbReference>
<evidence type="ECO:0000256" key="4">
    <source>
        <dbReference type="ARBA" id="ARBA00022553"/>
    </source>
</evidence>
<gene>
    <name evidence="15" type="ORF">ACFFGS_06100</name>
</gene>
<dbReference type="Pfam" id="PF02302">
    <property type="entry name" value="PTS_IIB"/>
    <property type="match status" value="1"/>
</dbReference>
<comment type="function">
    <text evidence="9">The phosphoenolpyruvate-dependent sugar phosphotransferase system (sugar PTS), a major carbohydrate active transport system, catalyzes the phosphorylation of incoming sugar substrates concomitantly with their translocation across the cell membrane. The enzyme II UlaABC PTS system is involved in ascorbate transport.</text>
</comment>
<keyword evidence="2" id="KW-0813">Transport</keyword>
<evidence type="ECO:0000256" key="7">
    <source>
        <dbReference type="ARBA" id="ARBA00022777"/>
    </source>
</evidence>
<keyword evidence="4" id="KW-0597">Phosphoprotein</keyword>
<dbReference type="InterPro" id="IPR002178">
    <property type="entry name" value="PTS_EIIA_type-2_dom"/>
</dbReference>
<keyword evidence="5" id="KW-0808">Transferase</keyword>
<feature type="domain" description="PTS EIIA type-2" evidence="12">
    <location>
        <begin position="508"/>
        <end position="651"/>
    </location>
</feature>
<dbReference type="SUPFAM" id="SSF55804">
    <property type="entry name" value="Phoshotransferase/anion transport protein"/>
    <property type="match status" value="1"/>
</dbReference>
<dbReference type="InterPro" id="IPR011608">
    <property type="entry name" value="PRD"/>
</dbReference>
<dbReference type="PROSITE" id="PS51094">
    <property type="entry name" value="PTS_EIIA_TYPE_2"/>
    <property type="match status" value="1"/>
</dbReference>
<dbReference type="InterPro" id="IPR036634">
    <property type="entry name" value="PRD_sf"/>
</dbReference>
<comment type="subcellular location">
    <subcellularLocation>
        <location evidence="1">Cytoplasm</location>
    </subcellularLocation>
</comment>
<keyword evidence="3" id="KW-0963">Cytoplasm</keyword>
<comment type="caution">
    <text evidence="15">The sequence shown here is derived from an EMBL/GenBank/DDBJ whole genome shotgun (WGS) entry which is preliminary data.</text>
</comment>